<reference evidence="2" key="1">
    <citation type="submission" date="2020-03" db="EMBL/GenBank/DDBJ databases">
        <title>Site-based positive gene gene selection in Geosmithia morbida across the United States reveals a broad range of putative effectors and factors for local host and environmental adapation.</title>
        <authorList>
            <person name="Onufrak A."/>
            <person name="Murdoch R.W."/>
            <person name="Gazis R."/>
            <person name="Huff M."/>
            <person name="Staton M."/>
            <person name="Klingeman W."/>
            <person name="Hadziabdic D."/>
        </authorList>
    </citation>
    <scope>NUCLEOTIDE SEQUENCE</scope>
    <source>
        <strain evidence="2">1262</strain>
    </source>
</reference>
<dbReference type="Proteomes" id="UP000749293">
    <property type="component" value="Unassembled WGS sequence"/>
</dbReference>
<evidence type="ECO:0000313" key="2">
    <source>
        <dbReference type="EMBL" id="KAF4122858.1"/>
    </source>
</evidence>
<accession>A0A9P4YTK5</accession>
<dbReference type="Pfam" id="PF01266">
    <property type="entry name" value="DAO"/>
    <property type="match status" value="2"/>
</dbReference>
<proteinExistence type="predicted"/>
<dbReference type="InterPro" id="IPR036188">
    <property type="entry name" value="FAD/NAD-bd_sf"/>
</dbReference>
<dbReference type="RefSeq" id="XP_035321510.1">
    <property type="nucleotide sequence ID" value="XM_035469130.1"/>
</dbReference>
<evidence type="ECO:0000313" key="3">
    <source>
        <dbReference type="Proteomes" id="UP000749293"/>
    </source>
</evidence>
<name>A0A9P4YTK5_9HYPO</name>
<protein>
    <submittedName>
        <fullName evidence="2">Glycine/D-amino acid oxidase (Deaminating)</fullName>
    </submittedName>
</protein>
<dbReference type="EMBL" id="JAANYQ010000008">
    <property type="protein sequence ID" value="KAF4122858.1"/>
    <property type="molecule type" value="Genomic_DNA"/>
</dbReference>
<dbReference type="AlphaFoldDB" id="A0A9P4YTK5"/>
<dbReference type="Gene3D" id="3.50.50.60">
    <property type="entry name" value="FAD/NAD(P)-binding domain"/>
    <property type="match status" value="2"/>
</dbReference>
<feature type="domain" description="FAD dependent oxidoreductase" evidence="1">
    <location>
        <begin position="213"/>
        <end position="303"/>
    </location>
</feature>
<dbReference type="Gene3D" id="3.30.9.10">
    <property type="entry name" value="D-Amino Acid Oxidase, subunit A, domain 2"/>
    <property type="match status" value="1"/>
</dbReference>
<comment type="caution">
    <text evidence="2">The sequence shown here is derived from an EMBL/GenBank/DDBJ whole genome shotgun (WGS) entry which is preliminary data.</text>
</comment>
<dbReference type="GeneID" id="55973388"/>
<feature type="domain" description="FAD dependent oxidoreductase" evidence="1">
    <location>
        <begin position="4"/>
        <end position="200"/>
    </location>
</feature>
<dbReference type="GO" id="GO:0042147">
    <property type="term" value="P:retrograde transport, endosome to Golgi"/>
    <property type="evidence" value="ECO:0007669"/>
    <property type="project" value="TreeGrafter"/>
</dbReference>
<keyword evidence="3" id="KW-1185">Reference proteome</keyword>
<dbReference type="OrthoDB" id="498204at2759"/>
<dbReference type="GO" id="GO:0005829">
    <property type="term" value="C:cytosol"/>
    <property type="evidence" value="ECO:0007669"/>
    <property type="project" value="GOC"/>
</dbReference>
<evidence type="ECO:0000259" key="1">
    <source>
        <dbReference type="Pfam" id="PF01266"/>
    </source>
</evidence>
<dbReference type="SUPFAM" id="SSF51971">
    <property type="entry name" value="Nucleotide-binding domain"/>
    <property type="match status" value="1"/>
</dbReference>
<dbReference type="PANTHER" id="PTHR13847:SF185">
    <property type="entry name" value="FAD DEPENDENT OXIDOREDUCTASE SUPERFAMILY (AFU_ORTHOLOGUE AFUA_3G02360)"/>
    <property type="match status" value="1"/>
</dbReference>
<dbReference type="InterPro" id="IPR006076">
    <property type="entry name" value="FAD-dep_OxRdtase"/>
</dbReference>
<dbReference type="GO" id="GO:0005770">
    <property type="term" value="C:late endosome"/>
    <property type="evidence" value="ECO:0007669"/>
    <property type="project" value="TreeGrafter"/>
</dbReference>
<gene>
    <name evidence="2" type="ORF">GMORB2_7165</name>
</gene>
<dbReference type="PANTHER" id="PTHR13847">
    <property type="entry name" value="SARCOSINE DEHYDROGENASE-RELATED"/>
    <property type="match status" value="1"/>
</dbReference>
<sequence length="318" mass="33455">MGAVILGSGIIGLSTAYYLSRTQAGKTIHLVDSSPELFASASGYAGGFVARDWFASSVASLGQLSFDEHRRLAEDHGGREKWGYSRTVTMSHDARGQEDWLSAEGSRAASATAGAVSHGVAPRWLKTGADVSIMDDGEGTSIVDPLKLCHFLLEECKKSGVKIHYPATALGIATDMRDELASVRIGYTESVIYLAGVNSAAIPLPPLATGSKTVEASVDKLKDVARQLIAIEEGDDLEVVRTGLCFRPITPTGTPILDKIPDEHLGKGIETRSGSDGGVFVAVGHGPWGISLSLGTGKVMAEMMQGKELSADITKLGL</sequence>
<organism evidence="2 3">
    <name type="scientific">Geosmithia morbida</name>
    <dbReference type="NCBI Taxonomy" id="1094350"/>
    <lineage>
        <taxon>Eukaryota</taxon>
        <taxon>Fungi</taxon>
        <taxon>Dikarya</taxon>
        <taxon>Ascomycota</taxon>
        <taxon>Pezizomycotina</taxon>
        <taxon>Sordariomycetes</taxon>
        <taxon>Hypocreomycetidae</taxon>
        <taxon>Hypocreales</taxon>
        <taxon>Bionectriaceae</taxon>
        <taxon>Geosmithia</taxon>
    </lineage>
</organism>